<evidence type="ECO:0000259" key="3">
    <source>
        <dbReference type="Pfam" id="PF13439"/>
    </source>
</evidence>
<organism evidence="4 5">
    <name type="scientific">Bifidobacterium cuniculi</name>
    <dbReference type="NCBI Taxonomy" id="1688"/>
    <lineage>
        <taxon>Bacteria</taxon>
        <taxon>Bacillati</taxon>
        <taxon>Actinomycetota</taxon>
        <taxon>Actinomycetes</taxon>
        <taxon>Bifidobacteriales</taxon>
        <taxon>Bifidobacteriaceae</taxon>
        <taxon>Bifidobacterium</taxon>
    </lineage>
</organism>
<dbReference type="Pfam" id="PF13692">
    <property type="entry name" value="Glyco_trans_1_4"/>
    <property type="match status" value="1"/>
</dbReference>
<sequence>MPASPWLRNILPAPRSIATALGWRPSTLATMSYRIGFVFDDTLDVLDGVQQHVVTLGRELARRGHQVSYLVGETHHSPVPHTVSLARNVMVRFNGNRMRIPLPAPLTPIRQALTEGDFDILHVQAPYSPLLAGRILDHADERTGVVATYHIAASGPASRVGGRLLGALNAHSHRRVDEVIAVSQVAAAYAQGTAHVRGTVVPNPVDPSVFRAAQPDVPTDNHVVFLGRFVPRKGARTLLEALAYGERHGLLPEGLHATFIGDGPLLDECRRFASGLATPVEFTGAIYDAPRKAALLADADVAVFPATDGETFGIVLLEAIASGAGVTLAGDNPGYRWTMRGDADALFPVDGDGVDRILAERIVRALTDRPWAQELHDRESRLLERYDVATVANQVEAVYARAIADRRR</sequence>
<keyword evidence="5" id="KW-1185">Reference proteome</keyword>
<keyword evidence="2 4" id="KW-0808">Transferase</keyword>
<protein>
    <submittedName>
        <fullName evidence="4">Phosphatidylinositol alpha-mannosyltransferase</fullName>
        <ecNumber evidence="4">2.4.1.57</ecNumber>
    </submittedName>
</protein>
<name>A0A087B3Q7_9BIFI</name>
<keyword evidence="1 4" id="KW-0328">Glycosyltransferase</keyword>
<proteinExistence type="predicted"/>
<evidence type="ECO:0000256" key="2">
    <source>
        <dbReference type="ARBA" id="ARBA00022679"/>
    </source>
</evidence>
<dbReference type="EC" id="2.4.1.57" evidence="4"/>
<dbReference type="GO" id="GO:0016757">
    <property type="term" value="F:glycosyltransferase activity"/>
    <property type="evidence" value="ECO:0007669"/>
    <property type="project" value="UniProtKB-KW"/>
</dbReference>
<dbReference type="InterPro" id="IPR028098">
    <property type="entry name" value="Glyco_trans_4-like_N"/>
</dbReference>
<dbReference type="STRING" id="1688.BCUN_0152"/>
<feature type="domain" description="Glycosyltransferase subfamily 4-like N-terminal" evidence="3">
    <location>
        <begin position="47"/>
        <end position="208"/>
    </location>
</feature>
<dbReference type="GO" id="GO:1901137">
    <property type="term" value="P:carbohydrate derivative biosynthetic process"/>
    <property type="evidence" value="ECO:0007669"/>
    <property type="project" value="UniProtKB-ARBA"/>
</dbReference>
<evidence type="ECO:0000256" key="1">
    <source>
        <dbReference type="ARBA" id="ARBA00022676"/>
    </source>
</evidence>
<accession>A0A087B3Q7</accession>
<reference evidence="4 5" key="1">
    <citation type="submission" date="2014-03" db="EMBL/GenBank/DDBJ databases">
        <title>Genomics of Bifidobacteria.</title>
        <authorList>
            <person name="Ventura M."/>
            <person name="Milani C."/>
            <person name="Lugli G.A."/>
        </authorList>
    </citation>
    <scope>NUCLEOTIDE SEQUENCE [LARGE SCALE GENOMIC DNA]</scope>
    <source>
        <strain evidence="4 5">LMG 10738</strain>
    </source>
</reference>
<dbReference type="CDD" id="cd03801">
    <property type="entry name" value="GT4_PimA-like"/>
    <property type="match status" value="1"/>
</dbReference>
<dbReference type="PANTHER" id="PTHR45947:SF3">
    <property type="entry name" value="SULFOQUINOVOSYL TRANSFERASE SQD2"/>
    <property type="match status" value="1"/>
</dbReference>
<comment type="caution">
    <text evidence="4">The sequence shown here is derived from an EMBL/GenBank/DDBJ whole genome shotgun (WGS) entry which is preliminary data.</text>
</comment>
<dbReference type="Gene3D" id="3.40.50.2000">
    <property type="entry name" value="Glycogen Phosphorylase B"/>
    <property type="match status" value="2"/>
</dbReference>
<dbReference type="PANTHER" id="PTHR45947">
    <property type="entry name" value="SULFOQUINOVOSYL TRANSFERASE SQD2"/>
    <property type="match status" value="1"/>
</dbReference>
<gene>
    <name evidence="4" type="ORF">BCUN_0152</name>
</gene>
<dbReference type="Proteomes" id="UP000029067">
    <property type="component" value="Unassembled WGS sequence"/>
</dbReference>
<dbReference type="Pfam" id="PF13439">
    <property type="entry name" value="Glyco_transf_4"/>
    <property type="match status" value="1"/>
</dbReference>
<dbReference type="SUPFAM" id="SSF53756">
    <property type="entry name" value="UDP-Glycosyltransferase/glycogen phosphorylase"/>
    <property type="match status" value="1"/>
</dbReference>
<dbReference type="InterPro" id="IPR050194">
    <property type="entry name" value="Glycosyltransferase_grp1"/>
</dbReference>
<evidence type="ECO:0000313" key="5">
    <source>
        <dbReference type="Proteomes" id="UP000029067"/>
    </source>
</evidence>
<dbReference type="EMBL" id="JGYV01000001">
    <property type="protein sequence ID" value="KFI65657.1"/>
    <property type="molecule type" value="Genomic_DNA"/>
</dbReference>
<evidence type="ECO:0000313" key="4">
    <source>
        <dbReference type="EMBL" id="KFI65657.1"/>
    </source>
</evidence>
<dbReference type="eggNOG" id="COG0438">
    <property type="taxonomic scope" value="Bacteria"/>
</dbReference>
<dbReference type="AlphaFoldDB" id="A0A087B3Q7"/>